<accession>A0A255GG32</accession>
<evidence type="ECO:0000256" key="2">
    <source>
        <dbReference type="ARBA" id="ARBA00023015"/>
    </source>
</evidence>
<evidence type="ECO:0000256" key="1">
    <source>
        <dbReference type="ARBA" id="ARBA00009437"/>
    </source>
</evidence>
<dbReference type="Pfam" id="PF00126">
    <property type="entry name" value="HTH_1"/>
    <property type="match status" value="1"/>
</dbReference>
<keyword evidence="7" id="KW-1185">Reference proteome</keyword>
<name>A0A255GG32_9ACTN</name>
<dbReference type="Gene3D" id="3.40.190.10">
    <property type="entry name" value="Periplasmic binding protein-like II"/>
    <property type="match status" value="2"/>
</dbReference>
<comment type="similarity">
    <text evidence="1">Belongs to the LysR transcriptional regulatory family.</text>
</comment>
<dbReference type="SUPFAM" id="SSF53850">
    <property type="entry name" value="Periplasmic binding protein-like II"/>
    <property type="match status" value="1"/>
</dbReference>
<keyword evidence="4" id="KW-0804">Transcription</keyword>
<dbReference type="OrthoDB" id="4131546at2"/>
<dbReference type="InterPro" id="IPR036388">
    <property type="entry name" value="WH-like_DNA-bd_sf"/>
</dbReference>
<dbReference type="PANTHER" id="PTHR30346:SF29">
    <property type="entry name" value="LYSR SUBSTRATE-BINDING"/>
    <property type="match status" value="1"/>
</dbReference>
<sequence>MAARERLTWDRLRVLDALAEHGSVAAAAAALHVTAPAVSQQLRKLERECRTRLVEPDGRGIRLTAAGRMLAGHARTAAEAVQAAVRALAELDGEAIGPVRLGAVGSVIRGIVPEALTRLAERHPGLQPQLFDGEGVHMIPKLRTGELDLLVIESWSSRPLNLPARIGGEVISDEEVFVALPEAHPLAGRDEVPLAELAEDPWTACPAGTDAYEALVQAVRDAGAEPGVRHQLTDYTSQLALVAAGHAVSLVPELARRTAPAGIAFRPCRTRVTRRLVVAHVTDRATPAIRACIDACRESVTAQPARG</sequence>
<gene>
    <name evidence="6" type="ORF">CGZ94_07205</name>
</gene>
<dbReference type="AlphaFoldDB" id="A0A255GG32"/>
<dbReference type="GO" id="GO:0003677">
    <property type="term" value="F:DNA binding"/>
    <property type="evidence" value="ECO:0007669"/>
    <property type="project" value="UniProtKB-KW"/>
</dbReference>
<dbReference type="GO" id="GO:0003700">
    <property type="term" value="F:DNA-binding transcription factor activity"/>
    <property type="evidence" value="ECO:0007669"/>
    <property type="project" value="InterPro"/>
</dbReference>
<dbReference type="InterPro" id="IPR005119">
    <property type="entry name" value="LysR_subst-bd"/>
</dbReference>
<evidence type="ECO:0000259" key="5">
    <source>
        <dbReference type="PROSITE" id="PS50931"/>
    </source>
</evidence>
<evidence type="ECO:0000313" key="7">
    <source>
        <dbReference type="Proteomes" id="UP000215896"/>
    </source>
</evidence>
<dbReference type="PANTHER" id="PTHR30346">
    <property type="entry name" value="TRANSCRIPTIONAL DUAL REGULATOR HCAR-RELATED"/>
    <property type="match status" value="1"/>
</dbReference>
<dbReference type="GO" id="GO:0032993">
    <property type="term" value="C:protein-DNA complex"/>
    <property type="evidence" value="ECO:0007669"/>
    <property type="project" value="TreeGrafter"/>
</dbReference>
<dbReference type="CDD" id="cd08423">
    <property type="entry name" value="PBP2_LTTR_like_6"/>
    <property type="match status" value="1"/>
</dbReference>
<dbReference type="Pfam" id="PF03466">
    <property type="entry name" value="LysR_substrate"/>
    <property type="match status" value="1"/>
</dbReference>
<dbReference type="PROSITE" id="PS50931">
    <property type="entry name" value="HTH_LYSR"/>
    <property type="match status" value="1"/>
</dbReference>
<dbReference type="Proteomes" id="UP000215896">
    <property type="component" value="Unassembled WGS sequence"/>
</dbReference>
<dbReference type="InterPro" id="IPR000847">
    <property type="entry name" value="LysR_HTH_N"/>
</dbReference>
<protein>
    <submittedName>
        <fullName evidence="6">LysR family transcriptional regulator</fullName>
    </submittedName>
</protein>
<dbReference type="SUPFAM" id="SSF46785">
    <property type="entry name" value="Winged helix' DNA-binding domain"/>
    <property type="match status" value="1"/>
</dbReference>
<dbReference type="Gene3D" id="1.10.10.10">
    <property type="entry name" value="Winged helix-like DNA-binding domain superfamily/Winged helix DNA-binding domain"/>
    <property type="match status" value="1"/>
</dbReference>
<feature type="domain" description="HTH lysR-type" evidence="5">
    <location>
        <begin position="7"/>
        <end position="64"/>
    </location>
</feature>
<keyword evidence="3" id="KW-0238">DNA-binding</keyword>
<dbReference type="InterPro" id="IPR036390">
    <property type="entry name" value="WH_DNA-bd_sf"/>
</dbReference>
<evidence type="ECO:0000313" key="6">
    <source>
        <dbReference type="EMBL" id="OYO14807.1"/>
    </source>
</evidence>
<keyword evidence="2" id="KW-0805">Transcription regulation</keyword>
<comment type="caution">
    <text evidence="6">The sequence shown here is derived from an EMBL/GenBank/DDBJ whole genome shotgun (WGS) entry which is preliminary data.</text>
</comment>
<dbReference type="EMBL" id="NMVO01000012">
    <property type="protein sequence ID" value="OYO14807.1"/>
    <property type="molecule type" value="Genomic_DNA"/>
</dbReference>
<proteinExistence type="inferred from homology"/>
<evidence type="ECO:0000256" key="3">
    <source>
        <dbReference type="ARBA" id="ARBA00023125"/>
    </source>
</evidence>
<evidence type="ECO:0000256" key="4">
    <source>
        <dbReference type="ARBA" id="ARBA00023163"/>
    </source>
</evidence>
<reference evidence="6 7" key="1">
    <citation type="submission" date="2017-07" db="EMBL/GenBank/DDBJ databases">
        <title>Draft whole genome sequences of clinical Proprionibacteriaceae strains.</title>
        <authorList>
            <person name="Bernier A.-M."/>
            <person name="Bernard K."/>
            <person name="Domingo M.-C."/>
        </authorList>
    </citation>
    <scope>NUCLEOTIDE SEQUENCE [LARGE SCALE GENOMIC DNA]</scope>
    <source>
        <strain evidence="6 7">NML 030167</strain>
    </source>
</reference>
<organism evidence="6 7">
    <name type="scientific">Enemella evansiae</name>
    <dbReference type="NCBI Taxonomy" id="2016499"/>
    <lineage>
        <taxon>Bacteria</taxon>
        <taxon>Bacillati</taxon>
        <taxon>Actinomycetota</taxon>
        <taxon>Actinomycetes</taxon>
        <taxon>Propionibacteriales</taxon>
        <taxon>Propionibacteriaceae</taxon>
        <taxon>Enemella</taxon>
    </lineage>
</organism>